<evidence type="ECO:0000313" key="2">
    <source>
        <dbReference type="Proteomes" id="UP000664521"/>
    </source>
</evidence>
<reference evidence="1" key="1">
    <citation type="submission" date="2021-03" db="EMBL/GenBank/DDBJ databases">
        <authorList>
            <person name="Tagirdzhanova G."/>
        </authorList>
    </citation>
    <scope>NUCLEOTIDE SEQUENCE</scope>
</reference>
<sequence length="195" mass="21612">MAVRWPRLRPHDILAMPITLIDAVNSGSSKSGGAPSQLTATYLSSLLQSGDLQQHIVTTLQPAYARRYYSLMSAIEKYLIPLGVELPQEDRDHMGGYFVWFALPPPLDATKVAVQAKEKHDLIIAPGPIFGVKGDEDVANLKRNVRVCFAWEQEPSLVEGIQRLSRVIRDMQDGLDRHGTEVPSPSVELAVSNFH</sequence>
<keyword evidence="2" id="KW-1185">Reference proteome</keyword>
<dbReference type="AlphaFoldDB" id="A0A8H3GAG4"/>
<organism evidence="1 2">
    <name type="scientific">Heterodermia speciosa</name>
    <dbReference type="NCBI Taxonomy" id="116794"/>
    <lineage>
        <taxon>Eukaryota</taxon>
        <taxon>Fungi</taxon>
        <taxon>Dikarya</taxon>
        <taxon>Ascomycota</taxon>
        <taxon>Pezizomycotina</taxon>
        <taxon>Lecanoromycetes</taxon>
        <taxon>OSLEUM clade</taxon>
        <taxon>Lecanoromycetidae</taxon>
        <taxon>Caliciales</taxon>
        <taxon>Physciaceae</taxon>
        <taxon>Heterodermia</taxon>
    </lineage>
</organism>
<dbReference type="InterPro" id="IPR015424">
    <property type="entry name" value="PyrdxlP-dep_Trfase"/>
</dbReference>
<comment type="caution">
    <text evidence="1">The sequence shown here is derived from an EMBL/GenBank/DDBJ whole genome shotgun (WGS) entry which is preliminary data.</text>
</comment>
<dbReference type="GO" id="GO:0047536">
    <property type="term" value="F:2-aminoadipate transaminase activity"/>
    <property type="evidence" value="ECO:0007669"/>
    <property type="project" value="TreeGrafter"/>
</dbReference>
<accession>A0A8H3GAG4</accession>
<evidence type="ECO:0000313" key="1">
    <source>
        <dbReference type="EMBL" id="CAF9937607.1"/>
    </source>
</evidence>
<dbReference type="OrthoDB" id="7042322at2759"/>
<proteinExistence type="predicted"/>
<dbReference type="PANTHER" id="PTHR42858">
    <property type="entry name" value="AMINOTRANSFERASE"/>
    <property type="match status" value="1"/>
</dbReference>
<gene>
    <name evidence="1" type="ORF">HETSPECPRED_000587</name>
</gene>
<evidence type="ECO:0008006" key="3">
    <source>
        <dbReference type="Google" id="ProtNLM"/>
    </source>
</evidence>
<dbReference type="SUPFAM" id="SSF53383">
    <property type="entry name" value="PLP-dependent transferases"/>
    <property type="match status" value="1"/>
</dbReference>
<dbReference type="InterPro" id="IPR015422">
    <property type="entry name" value="PyrdxlP-dep_Trfase_small"/>
</dbReference>
<dbReference type="Proteomes" id="UP000664521">
    <property type="component" value="Unassembled WGS sequence"/>
</dbReference>
<dbReference type="PANTHER" id="PTHR42858:SF1">
    <property type="entry name" value="LD15494P"/>
    <property type="match status" value="1"/>
</dbReference>
<dbReference type="Gene3D" id="3.90.1150.10">
    <property type="entry name" value="Aspartate Aminotransferase, domain 1"/>
    <property type="match status" value="1"/>
</dbReference>
<dbReference type="EMBL" id="CAJPDS010000103">
    <property type="protein sequence ID" value="CAF9937607.1"/>
    <property type="molecule type" value="Genomic_DNA"/>
</dbReference>
<protein>
    <recommendedName>
        <fullName evidence="3">Aminotransferase class I/classII domain-containing protein</fullName>
    </recommendedName>
</protein>
<name>A0A8H3GAG4_9LECA</name>